<dbReference type="InterPro" id="IPR018828">
    <property type="entry name" value="RRG7"/>
</dbReference>
<reference evidence="4 5" key="1">
    <citation type="submission" date="2017-11" db="EMBL/GenBank/DDBJ databases">
        <title>De novo assembly and phasing of dikaryotic genomes from two isolates of Puccinia coronata f. sp. avenae, the causal agent of oat crown rust.</title>
        <authorList>
            <person name="Miller M.E."/>
            <person name="Zhang Y."/>
            <person name="Omidvar V."/>
            <person name="Sperschneider J."/>
            <person name="Schwessinger B."/>
            <person name="Raley C."/>
            <person name="Palmer J.M."/>
            <person name="Garnica D."/>
            <person name="Upadhyaya N."/>
            <person name="Rathjen J."/>
            <person name="Taylor J.M."/>
            <person name="Park R.F."/>
            <person name="Dodds P.N."/>
            <person name="Hirsch C.D."/>
            <person name="Kianian S.F."/>
            <person name="Figueroa M."/>
        </authorList>
    </citation>
    <scope>NUCLEOTIDE SEQUENCE [LARGE SCALE GENOMIC DNA]</scope>
    <source>
        <strain evidence="4">12SD80</strain>
    </source>
</reference>
<evidence type="ECO:0000256" key="3">
    <source>
        <dbReference type="SAM" id="MobiDB-lite"/>
    </source>
</evidence>
<feature type="region of interest" description="Disordered" evidence="3">
    <location>
        <begin position="439"/>
        <end position="514"/>
    </location>
</feature>
<dbReference type="PANTHER" id="PTHR28133">
    <property type="entry name" value="REQUIRED FOR RESPIRATORY GROWTH PROTEIN 7, MITOCHONDRIAL"/>
    <property type="match status" value="1"/>
</dbReference>
<evidence type="ECO:0000313" key="4">
    <source>
        <dbReference type="EMBL" id="PLW40270.1"/>
    </source>
</evidence>
<dbReference type="PANTHER" id="PTHR28133:SF1">
    <property type="entry name" value="REQUIRED FOR RESPIRATORY GROWTH PROTEIN 7, MITOCHONDRIAL"/>
    <property type="match status" value="1"/>
</dbReference>
<evidence type="ECO:0000256" key="1">
    <source>
        <dbReference type="ARBA" id="ARBA00004173"/>
    </source>
</evidence>
<organism evidence="4 5">
    <name type="scientific">Puccinia coronata f. sp. avenae</name>
    <dbReference type="NCBI Taxonomy" id="200324"/>
    <lineage>
        <taxon>Eukaryota</taxon>
        <taxon>Fungi</taxon>
        <taxon>Dikarya</taxon>
        <taxon>Basidiomycota</taxon>
        <taxon>Pucciniomycotina</taxon>
        <taxon>Pucciniomycetes</taxon>
        <taxon>Pucciniales</taxon>
        <taxon>Pucciniaceae</taxon>
        <taxon>Puccinia</taxon>
    </lineage>
</organism>
<accession>A0A2N5UR87</accession>
<keyword evidence="2" id="KW-0496">Mitochondrion</keyword>
<dbReference type="Pfam" id="PF10356">
    <property type="entry name" value="RRG7"/>
    <property type="match status" value="1"/>
</dbReference>
<dbReference type="Proteomes" id="UP000235392">
    <property type="component" value="Unassembled WGS sequence"/>
</dbReference>
<evidence type="ECO:0000256" key="2">
    <source>
        <dbReference type="ARBA" id="ARBA00023128"/>
    </source>
</evidence>
<dbReference type="AlphaFoldDB" id="A0A2N5UR87"/>
<feature type="compositionally biased region" description="Low complexity" evidence="3">
    <location>
        <begin position="458"/>
        <end position="476"/>
    </location>
</feature>
<sequence length="771" mass="84948">MKPNTLQQQVCALRFSSSALICQTRLLHSYSLKSLVEAGKRSRCFVTSPTRRVDQASKPTTVTKIDPGNSSNPAILKAQGRKSYRLMGNLYEKHSLRCMQEILLMKDLVHVGKRGSHDGGIDIRGWLYSNHKSETLGQPLDRQAEEVEPLGGVENEKQYRFIRAIAQCKCSRVDLKIVRELEGLVASSSAYTHPTAPRATVGLLFAARGFTSASLTRAKSSPFPLILVSLDLPASLLASLGDASSEGIYDHNHACKISHCYPNPIAAQLIRPFEFIRISKLTSDGLPAEQSWILINRTVVHAALIAVADLDGLKPTFTRYIRPDVNDPTCTLVMESSEFYPLACPDDFRLIRPVALGGSEDGSLVGQGLSLQPTSTIRRMSSDRVALIVAAPNPLPPSVCRAFHISFRPSVALQLLLHTSNYLYSRSFYPNYFAKMPRNTATPSSQSSNRFLVNPHDSMSSNYTTSSPSSLESPNTRCPAETPSPLSMTRSLSDWSSPSTNATPSPLRSKPPRAPMSKIAFNLSELIDDLFMYSLYPQELDVPLDLPAERPFENESNCTPFLAPLNSANLMEGLDIRSNAIPLAVENPITRCLPDLHLLETPLRCAFQVVFDCLLDEVSEEPDLDPTECAYDTDKNSSSSALGRLPNKLEDLTQGLSDCDVKSVAISEPSSGSFLLSQDVEDIPLCRYMPTVPCSLKRCPARVRRSTRQRRSTPQTNTSSIEPFMLLSGTLVINPEFIHQTSYFKYWTSILDGPPLAPLPKIPQDPDSSGK</sequence>
<comment type="caution">
    <text evidence="4">The sequence shown here is derived from an EMBL/GenBank/DDBJ whole genome shotgun (WGS) entry which is preliminary data.</text>
</comment>
<dbReference type="GO" id="GO:0005739">
    <property type="term" value="C:mitochondrion"/>
    <property type="evidence" value="ECO:0007669"/>
    <property type="project" value="UniProtKB-SubCell"/>
</dbReference>
<proteinExistence type="predicted"/>
<gene>
    <name evidence="4" type="ORF">PCASD_08540</name>
</gene>
<feature type="compositionally biased region" description="Polar residues" evidence="3">
    <location>
        <begin position="484"/>
        <end position="506"/>
    </location>
</feature>
<protein>
    <submittedName>
        <fullName evidence="4">Uncharacterized protein</fullName>
    </submittedName>
</protein>
<comment type="subcellular location">
    <subcellularLocation>
        <location evidence="1">Mitochondrion</location>
    </subcellularLocation>
</comment>
<dbReference type="EMBL" id="PGCI01000104">
    <property type="protein sequence ID" value="PLW40270.1"/>
    <property type="molecule type" value="Genomic_DNA"/>
</dbReference>
<feature type="compositionally biased region" description="Polar residues" evidence="3">
    <location>
        <begin position="439"/>
        <end position="451"/>
    </location>
</feature>
<evidence type="ECO:0000313" key="5">
    <source>
        <dbReference type="Proteomes" id="UP000235392"/>
    </source>
</evidence>
<name>A0A2N5UR87_9BASI</name>